<proteinExistence type="predicted"/>
<sequence length="134" mass="14809">MRITGLKKKLISLIVAVIMTVSGMYVENINIDSSFACEDTANQNFTQAAHLSRPSESCTEELLGTRETGRIAAGYRRLSEKNNDLEGAALSLEAVLPENQAKDGWNFELRKSKDVLDSRRVIIGYIHHQDGAKG</sequence>
<evidence type="ECO:0000313" key="2">
    <source>
        <dbReference type="Proteomes" id="UP001198893"/>
    </source>
</evidence>
<organism evidence="1 2">
    <name type="scientific">Roseburia amylophila</name>
    <dbReference type="NCBI Taxonomy" id="2981794"/>
    <lineage>
        <taxon>Bacteria</taxon>
        <taxon>Bacillati</taxon>
        <taxon>Bacillota</taxon>
        <taxon>Clostridia</taxon>
        <taxon>Lachnospirales</taxon>
        <taxon>Lachnospiraceae</taxon>
        <taxon>Roseburia</taxon>
    </lineage>
</organism>
<dbReference type="Proteomes" id="UP001198893">
    <property type="component" value="Unassembled WGS sequence"/>
</dbReference>
<dbReference type="RefSeq" id="WP_227709370.1">
    <property type="nucleotide sequence ID" value="NZ_JAJEQW010000001.1"/>
</dbReference>
<dbReference type="AlphaFoldDB" id="A0AAW4WDF9"/>
<comment type="caution">
    <text evidence="1">The sequence shown here is derived from an EMBL/GenBank/DDBJ whole genome shotgun (WGS) entry which is preliminary data.</text>
</comment>
<reference evidence="1" key="1">
    <citation type="submission" date="2021-10" db="EMBL/GenBank/DDBJ databases">
        <title>Anaerobic single-cell dispensing facilitates the cultivation of human gut bacteria.</title>
        <authorList>
            <person name="Afrizal A."/>
        </authorList>
    </citation>
    <scope>NUCLEOTIDE SEQUENCE</scope>
    <source>
        <strain evidence="1">CLA-AA-H204</strain>
    </source>
</reference>
<gene>
    <name evidence="1" type="ORF">LKD47_00395</name>
</gene>
<accession>A0AAW4WDF9</accession>
<evidence type="ECO:0000313" key="1">
    <source>
        <dbReference type="EMBL" id="MCC2240760.1"/>
    </source>
</evidence>
<name>A0AAW4WDF9_9FIRM</name>
<protein>
    <submittedName>
        <fullName evidence="1">Uncharacterized protein</fullName>
    </submittedName>
</protein>
<dbReference type="EMBL" id="JAJEQW010000001">
    <property type="protein sequence ID" value="MCC2240760.1"/>
    <property type="molecule type" value="Genomic_DNA"/>
</dbReference>